<protein>
    <submittedName>
        <fullName evidence="8">DHA1 family inner membrane transport protein</fullName>
    </submittedName>
</protein>
<evidence type="ECO:0000313" key="8">
    <source>
        <dbReference type="EMBL" id="NIJ57714.1"/>
    </source>
</evidence>
<feature type="transmembrane region" description="Helical" evidence="6">
    <location>
        <begin position="330"/>
        <end position="349"/>
    </location>
</feature>
<evidence type="ECO:0000259" key="7">
    <source>
        <dbReference type="PROSITE" id="PS50850"/>
    </source>
</evidence>
<dbReference type="SUPFAM" id="SSF103473">
    <property type="entry name" value="MFS general substrate transporter"/>
    <property type="match status" value="1"/>
</dbReference>
<keyword evidence="2" id="KW-1003">Cell membrane</keyword>
<comment type="caution">
    <text evidence="8">The sequence shown here is derived from an EMBL/GenBank/DDBJ whole genome shotgun (WGS) entry which is preliminary data.</text>
</comment>
<reference evidence="8 9" key="1">
    <citation type="submission" date="2020-03" db="EMBL/GenBank/DDBJ databases">
        <title>Genomic Encyclopedia of Type Strains, Phase IV (KMG-IV): sequencing the most valuable type-strain genomes for metagenomic binning, comparative biology and taxonomic classification.</title>
        <authorList>
            <person name="Goeker M."/>
        </authorList>
    </citation>
    <scope>NUCLEOTIDE SEQUENCE [LARGE SCALE GENOMIC DNA]</scope>
    <source>
        <strain evidence="8 9">DSM 103870</strain>
    </source>
</reference>
<feature type="transmembrane region" description="Helical" evidence="6">
    <location>
        <begin position="201"/>
        <end position="224"/>
    </location>
</feature>
<feature type="transmembrane region" description="Helical" evidence="6">
    <location>
        <begin position="158"/>
        <end position="180"/>
    </location>
</feature>
<feature type="transmembrane region" description="Helical" evidence="6">
    <location>
        <begin position="291"/>
        <end position="309"/>
    </location>
</feature>
<keyword evidence="4 6" id="KW-1133">Transmembrane helix</keyword>
<feature type="transmembrane region" description="Helical" evidence="6">
    <location>
        <begin position="236"/>
        <end position="255"/>
    </location>
</feature>
<feature type="transmembrane region" description="Helical" evidence="6">
    <location>
        <begin position="71"/>
        <end position="94"/>
    </location>
</feature>
<dbReference type="RefSeq" id="WP_166950600.1">
    <property type="nucleotide sequence ID" value="NZ_JAASQI010000003.1"/>
</dbReference>
<gene>
    <name evidence="8" type="ORF">FHS82_001550</name>
</gene>
<feature type="transmembrane region" description="Helical" evidence="6">
    <location>
        <begin position="100"/>
        <end position="121"/>
    </location>
</feature>
<evidence type="ECO:0000256" key="4">
    <source>
        <dbReference type="ARBA" id="ARBA00022989"/>
    </source>
</evidence>
<evidence type="ECO:0000256" key="5">
    <source>
        <dbReference type="ARBA" id="ARBA00023136"/>
    </source>
</evidence>
<dbReference type="Proteomes" id="UP001429580">
    <property type="component" value="Unassembled WGS sequence"/>
</dbReference>
<dbReference type="InterPro" id="IPR020846">
    <property type="entry name" value="MFS_dom"/>
</dbReference>
<proteinExistence type="predicted"/>
<feature type="transmembrane region" description="Helical" evidence="6">
    <location>
        <begin position="355"/>
        <end position="373"/>
    </location>
</feature>
<evidence type="ECO:0000256" key="3">
    <source>
        <dbReference type="ARBA" id="ARBA00022692"/>
    </source>
</evidence>
<dbReference type="Gene3D" id="1.20.1250.20">
    <property type="entry name" value="MFS general substrate transporter like domains"/>
    <property type="match status" value="2"/>
</dbReference>
<dbReference type="Pfam" id="PF07690">
    <property type="entry name" value="MFS_1"/>
    <property type="match status" value="1"/>
</dbReference>
<dbReference type="InterPro" id="IPR011701">
    <property type="entry name" value="MFS"/>
</dbReference>
<evidence type="ECO:0000313" key="9">
    <source>
        <dbReference type="Proteomes" id="UP001429580"/>
    </source>
</evidence>
<feature type="transmembrane region" description="Helical" evidence="6">
    <location>
        <begin position="267"/>
        <end position="285"/>
    </location>
</feature>
<name>A0ABX0V0U1_9HYPH</name>
<evidence type="ECO:0000256" key="2">
    <source>
        <dbReference type="ARBA" id="ARBA00022475"/>
    </source>
</evidence>
<keyword evidence="9" id="KW-1185">Reference proteome</keyword>
<dbReference type="PROSITE" id="PS50850">
    <property type="entry name" value="MFS"/>
    <property type="match status" value="1"/>
</dbReference>
<comment type="subcellular location">
    <subcellularLocation>
        <location evidence="1">Cell membrane</location>
        <topology evidence="1">Multi-pass membrane protein</topology>
    </subcellularLocation>
</comment>
<dbReference type="PANTHER" id="PTHR43124">
    <property type="entry name" value="PURINE EFFLUX PUMP PBUE"/>
    <property type="match status" value="1"/>
</dbReference>
<feature type="transmembrane region" description="Helical" evidence="6">
    <location>
        <begin position="128"/>
        <end position="146"/>
    </location>
</feature>
<feature type="domain" description="Major facilitator superfamily (MFS) profile" evidence="7">
    <location>
        <begin position="4"/>
        <end position="378"/>
    </location>
</feature>
<evidence type="ECO:0000256" key="6">
    <source>
        <dbReference type="SAM" id="Phobius"/>
    </source>
</evidence>
<dbReference type="PANTHER" id="PTHR43124:SF8">
    <property type="entry name" value="INNER MEMBRANE TRANSPORT PROTEIN YDHP"/>
    <property type="match status" value="1"/>
</dbReference>
<keyword evidence="3 6" id="KW-0812">Transmembrane</keyword>
<organism evidence="8 9">
    <name type="scientific">Pseudochelatococcus lubricantis</name>
    <dbReference type="NCBI Taxonomy" id="1538102"/>
    <lineage>
        <taxon>Bacteria</taxon>
        <taxon>Pseudomonadati</taxon>
        <taxon>Pseudomonadota</taxon>
        <taxon>Alphaproteobacteria</taxon>
        <taxon>Hyphomicrobiales</taxon>
        <taxon>Chelatococcaceae</taxon>
        <taxon>Pseudochelatococcus</taxon>
    </lineage>
</organism>
<accession>A0ABX0V0U1</accession>
<sequence>MPLSLLALAAASFCIGTTEFVIMGLLPEVAQDLGVSIPAAGHLVSGYALGVVVGAPIVAIATNGLPRKATLIALTCVFIFGNVLCAIAPSYWLLMGARVVTAFCHGAYFGIGAVVAAGLVARNRRAQAVALMFGGLTLANILGVPAGTALGQQWGWRATFWAVALIGVAAALALVLLVPANIANPKASIMREFRVLGKSQVLLAMGMSVLASASLFCVFTYIAPLLREVSGLEPHHVTWVLLLFGVGITIGNFLGGRLADWRLMSSLVGIFTGLIALLVALHFAAPIWQAAVAVIFVWGIVDFAVTAPLQLRVVDTASEAPNLASSLNQAAFNLGNAGGAWIGGTALTLGAGYGSLPLVSAVLAAGGLGLCLLSQNLDRRAIGAPAPLT</sequence>
<dbReference type="InterPro" id="IPR050189">
    <property type="entry name" value="MFS_Efflux_Transporters"/>
</dbReference>
<dbReference type="CDD" id="cd17324">
    <property type="entry name" value="MFS_NepI_like"/>
    <property type="match status" value="1"/>
</dbReference>
<dbReference type="InterPro" id="IPR036259">
    <property type="entry name" value="MFS_trans_sf"/>
</dbReference>
<feature type="transmembrane region" description="Helical" evidence="6">
    <location>
        <begin position="40"/>
        <end position="59"/>
    </location>
</feature>
<dbReference type="EMBL" id="JAASQI010000003">
    <property type="protein sequence ID" value="NIJ57714.1"/>
    <property type="molecule type" value="Genomic_DNA"/>
</dbReference>
<evidence type="ECO:0000256" key="1">
    <source>
        <dbReference type="ARBA" id="ARBA00004651"/>
    </source>
</evidence>
<keyword evidence="5 6" id="KW-0472">Membrane</keyword>